<dbReference type="GO" id="GO:0035556">
    <property type="term" value="P:intracellular signal transduction"/>
    <property type="evidence" value="ECO:0007669"/>
    <property type="project" value="InterPro"/>
</dbReference>
<gene>
    <name evidence="3" type="ORF">CJH67_14755</name>
    <name evidence="2" type="ORF">EVK26_08615</name>
    <name evidence="4" type="ORF">F2I18_15530</name>
</gene>
<sequence length="465" mass="53047">MSIKNLYKNLNSDMESIAKRNKGDTYNVFTKKSFDSAGMENLEPVWEDANDISLESFNKTLYESVNSESAVVRNGITPLRDYDAVRGLREAFGKPDREEEPTIGTHPDFKNLETNNITQFGYVVTMFMDIIGSTKLGLSYSPSDVFLFKNNIISGFIETINAFDGHVHRIMGDAVMAFFRSNENENLNTLENSAIDAINCASYFIEVMNEIVVPQIKEVADENIGIRIGIDIGESDYVLWGNYGIPGINEVTATSFFVDIASKLQHKAPKNSIMLGESLVNKLGLTIKDYLDYKIKNNEPDRYVIDYTSKNKERLRYRQYLLNQEKYFSLLPHGIIPSRIKIEITYSSDQFGFSNKKNYKSCGSVIPKNKWVKFHAIFSEVYGENYDSLKFKFRVVNNGIEASKKHDYDNHETEIIKKAHEKEGGVFHAIHKERTSYKGLHLMYVSVISNGRVVEKEVPCSIFIQ</sequence>
<dbReference type="GO" id="GO:0004016">
    <property type="term" value="F:adenylate cyclase activity"/>
    <property type="evidence" value="ECO:0007669"/>
    <property type="project" value="UniProtKB-ARBA"/>
</dbReference>
<evidence type="ECO:0000259" key="1">
    <source>
        <dbReference type="PROSITE" id="PS50125"/>
    </source>
</evidence>
<evidence type="ECO:0000313" key="3">
    <source>
        <dbReference type="EMBL" id="EBT2139854.1"/>
    </source>
</evidence>
<dbReference type="Gene3D" id="3.30.70.1230">
    <property type="entry name" value="Nucleotide cyclase"/>
    <property type="match status" value="1"/>
</dbReference>
<evidence type="ECO:0000313" key="2">
    <source>
        <dbReference type="EMBL" id="EAO0157897.1"/>
    </source>
</evidence>
<dbReference type="RefSeq" id="WP_023567062.1">
    <property type="nucleotide sequence ID" value="NZ_JARFRV010000005.1"/>
</dbReference>
<dbReference type="InterPro" id="IPR001054">
    <property type="entry name" value="A/G_cyclase"/>
</dbReference>
<dbReference type="InterPro" id="IPR040511">
    <property type="entry name" value="AGS_C"/>
</dbReference>
<dbReference type="EMBL" id="AACZUF010000002">
    <property type="protein sequence ID" value="EAO0157897.1"/>
    <property type="molecule type" value="Genomic_DNA"/>
</dbReference>
<feature type="domain" description="Guanylate cyclase" evidence="1">
    <location>
        <begin position="124"/>
        <end position="233"/>
    </location>
</feature>
<dbReference type="AlphaFoldDB" id="A0A5V1MZC7"/>
<dbReference type="Pfam" id="PF00211">
    <property type="entry name" value="Guanylate_cyc"/>
    <property type="match status" value="1"/>
</dbReference>
<dbReference type="InterPro" id="IPR029787">
    <property type="entry name" value="Nucleotide_cyclase"/>
</dbReference>
<dbReference type="EMBL" id="AAKQCT010000007">
    <property type="protein sequence ID" value="ECU4974788.1"/>
    <property type="molecule type" value="Genomic_DNA"/>
</dbReference>
<dbReference type="GO" id="GO:0009190">
    <property type="term" value="P:cyclic nucleotide biosynthetic process"/>
    <property type="evidence" value="ECO:0007669"/>
    <property type="project" value="InterPro"/>
</dbReference>
<comment type="caution">
    <text evidence="3">The sequence shown here is derived from an EMBL/GenBank/DDBJ whole genome shotgun (WGS) entry which is preliminary data.</text>
</comment>
<proteinExistence type="predicted"/>
<dbReference type="EMBL" id="AAGYAS010000003">
    <property type="protein sequence ID" value="EBT2139854.1"/>
    <property type="molecule type" value="Genomic_DNA"/>
</dbReference>
<reference evidence="3" key="1">
    <citation type="submission" date="2018-07" db="EMBL/GenBank/DDBJ databases">
        <authorList>
            <consortium name="PulseNet: The National Subtyping Network for Foodborne Disease Surveillance"/>
            <person name="Tarr C.L."/>
            <person name="Trees E."/>
            <person name="Katz L.S."/>
            <person name="Carleton-Romer H.A."/>
            <person name="Stroika S."/>
            <person name="Kucerova Z."/>
            <person name="Roache K.F."/>
            <person name="Sabol A.L."/>
            <person name="Besser J."/>
            <person name="Gerner-Smidt P."/>
        </authorList>
    </citation>
    <scope>NUCLEOTIDE SEQUENCE</scope>
    <source>
        <strain evidence="3">2015AM-1590</strain>
        <strain evidence="2">PNUSAS066214</strain>
        <strain evidence="4">PNUSAS097972</strain>
    </source>
</reference>
<organism evidence="3">
    <name type="scientific">Salmonella enterica</name>
    <name type="common">Salmonella choleraesuis</name>
    <dbReference type="NCBI Taxonomy" id="28901"/>
    <lineage>
        <taxon>Bacteria</taxon>
        <taxon>Pseudomonadati</taxon>
        <taxon>Pseudomonadota</taxon>
        <taxon>Gammaproteobacteria</taxon>
        <taxon>Enterobacterales</taxon>
        <taxon>Enterobacteriaceae</taxon>
        <taxon>Salmonella</taxon>
    </lineage>
</organism>
<evidence type="ECO:0000313" key="4">
    <source>
        <dbReference type="EMBL" id="ECU4974788.1"/>
    </source>
</evidence>
<dbReference type="SUPFAM" id="SSF55073">
    <property type="entry name" value="Nucleotide cyclase"/>
    <property type="match status" value="1"/>
</dbReference>
<protein>
    <submittedName>
        <fullName evidence="3">Guanylate cyclase</fullName>
    </submittedName>
</protein>
<accession>A0A5V1MZC7</accession>
<name>A0A5V1MZC7_SALER</name>
<dbReference type="Pfam" id="PF18134">
    <property type="entry name" value="AGS_C"/>
    <property type="match status" value="1"/>
</dbReference>
<dbReference type="PROSITE" id="PS50125">
    <property type="entry name" value="GUANYLATE_CYCLASE_2"/>
    <property type="match status" value="1"/>
</dbReference>